<dbReference type="InterPro" id="IPR019758">
    <property type="entry name" value="Pept_S26A_signal_pept_1_CS"/>
</dbReference>
<comment type="subcellular location">
    <subcellularLocation>
        <location evidence="2">Cell membrane</location>
        <topology evidence="2">Single-pass type II membrane protein</topology>
    </subcellularLocation>
    <subcellularLocation>
        <location evidence="7">Membrane</location>
        <topology evidence="7">Single-pass type II membrane protein</topology>
    </subcellularLocation>
</comment>
<dbReference type="AlphaFoldDB" id="E6U8N3"/>
<dbReference type="STRING" id="663278.Ethha_0439"/>
<evidence type="ECO:0000256" key="3">
    <source>
        <dbReference type="ARBA" id="ARBA00009370"/>
    </source>
</evidence>
<dbReference type="HOGENOM" id="CLU_028723_5_3_9"/>
<protein>
    <recommendedName>
        <fullName evidence="4 7">Signal peptidase I</fullName>
        <ecNumber evidence="4 7">3.4.21.89</ecNumber>
    </recommendedName>
</protein>
<evidence type="ECO:0000259" key="8">
    <source>
        <dbReference type="Pfam" id="PF10502"/>
    </source>
</evidence>
<comment type="similarity">
    <text evidence="3 7">Belongs to the peptidase S26 family.</text>
</comment>
<proteinExistence type="inferred from homology"/>
<keyword evidence="7" id="KW-0645">Protease</keyword>
<evidence type="ECO:0000256" key="2">
    <source>
        <dbReference type="ARBA" id="ARBA00004401"/>
    </source>
</evidence>
<dbReference type="EMBL" id="CP002400">
    <property type="protein sequence ID" value="ADU26024.1"/>
    <property type="molecule type" value="Genomic_DNA"/>
</dbReference>
<accession>E6U8N3</accession>
<dbReference type="NCBIfam" id="TIGR02227">
    <property type="entry name" value="sigpep_I_bact"/>
    <property type="match status" value="1"/>
</dbReference>
<feature type="active site" evidence="6">
    <location>
        <position position="91"/>
    </location>
</feature>
<feature type="transmembrane region" description="Helical" evidence="7">
    <location>
        <begin position="24"/>
        <end position="43"/>
    </location>
</feature>
<dbReference type="GO" id="GO:0006465">
    <property type="term" value="P:signal peptide processing"/>
    <property type="evidence" value="ECO:0007669"/>
    <property type="project" value="InterPro"/>
</dbReference>
<gene>
    <name evidence="9" type="ordered locus">Ethha_0439</name>
</gene>
<dbReference type="SUPFAM" id="SSF51306">
    <property type="entry name" value="LexA/Signal peptidase"/>
    <property type="match status" value="1"/>
</dbReference>
<dbReference type="EC" id="3.4.21.89" evidence="4 7"/>
<feature type="domain" description="Peptidase S26" evidence="8">
    <location>
        <begin position="23"/>
        <end position="179"/>
    </location>
</feature>
<dbReference type="Pfam" id="PF10502">
    <property type="entry name" value="Peptidase_S26"/>
    <property type="match status" value="1"/>
</dbReference>
<sequence>MEQPISGAAGQPPKNPLLRECYDWMGTLTCTVFVIIFIFTFLLRTVSVDGPSMMNTLQNGDHLILAEAGYTPKAGDIVVLYTTAEKQPIIKRVIATAGQTLDIDYQKHTVKVDGHVLNEPYIREPTAFEGVVPVSMPVTVPAGHIFVMGDNRNNSLDSRSGIVGMVDVHDVLGHALIRLFPNPTILQTAPIAVH</sequence>
<keyword evidence="7" id="KW-0472">Membrane</keyword>
<evidence type="ECO:0000256" key="7">
    <source>
        <dbReference type="RuleBase" id="RU362042"/>
    </source>
</evidence>
<dbReference type="Gene3D" id="2.10.109.10">
    <property type="entry name" value="Umud Fragment, subunit A"/>
    <property type="match status" value="1"/>
</dbReference>
<dbReference type="InterPro" id="IPR019533">
    <property type="entry name" value="Peptidase_S26"/>
</dbReference>
<evidence type="ECO:0000313" key="9">
    <source>
        <dbReference type="EMBL" id="ADU26024.1"/>
    </source>
</evidence>
<dbReference type="PANTHER" id="PTHR43390:SF1">
    <property type="entry name" value="CHLOROPLAST PROCESSING PEPTIDASE"/>
    <property type="match status" value="1"/>
</dbReference>
<reference evidence="9 10" key="1">
    <citation type="submission" date="2010-12" db="EMBL/GenBank/DDBJ databases">
        <title>Complete sequence of Ethanoligenens harbinense YUAN-3.</title>
        <authorList>
            <person name="Lucas S."/>
            <person name="Copeland A."/>
            <person name="Lapidus A."/>
            <person name="Cheng J.-F."/>
            <person name="Bruce D."/>
            <person name="Goodwin L."/>
            <person name="Pitluck S."/>
            <person name="Chertkov O."/>
            <person name="Misra M."/>
            <person name="Detter J.C."/>
            <person name="Han C."/>
            <person name="Tapia R."/>
            <person name="Land M."/>
            <person name="Hauser L."/>
            <person name="Jeffries C."/>
            <person name="Kyrpides N."/>
            <person name="Ivanova N."/>
            <person name="Mikhailova N."/>
            <person name="Wang A."/>
            <person name="Mouttaki H."/>
            <person name="He Z."/>
            <person name="Zhou J."/>
            <person name="Hemme C.L."/>
            <person name="Woyke T."/>
        </authorList>
    </citation>
    <scope>NUCLEOTIDE SEQUENCE [LARGE SCALE GENOMIC DNA]</scope>
    <source>
        <strain evidence="10">DSM 18485 / JCM 12961 / CGMCC 1.5033 / YUAN-3</strain>
    </source>
</reference>
<comment type="catalytic activity">
    <reaction evidence="1 7">
        <text>Cleavage of hydrophobic, N-terminal signal or leader sequences from secreted and periplasmic proteins.</text>
        <dbReference type="EC" id="3.4.21.89"/>
    </reaction>
</comment>
<keyword evidence="5 7" id="KW-0378">Hydrolase</keyword>
<dbReference type="GO" id="GO:0005886">
    <property type="term" value="C:plasma membrane"/>
    <property type="evidence" value="ECO:0007669"/>
    <property type="project" value="UniProtKB-SubCell"/>
</dbReference>
<dbReference type="KEGG" id="eha:Ethha_0439"/>
<dbReference type="RefSeq" id="WP_013484405.1">
    <property type="nucleotide sequence ID" value="NC_014828.1"/>
</dbReference>
<evidence type="ECO:0000256" key="1">
    <source>
        <dbReference type="ARBA" id="ARBA00000677"/>
    </source>
</evidence>
<evidence type="ECO:0000313" key="10">
    <source>
        <dbReference type="Proteomes" id="UP000001551"/>
    </source>
</evidence>
<dbReference type="InterPro" id="IPR036286">
    <property type="entry name" value="LexA/Signal_pep-like_sf"/>
</dbReference>
<dbReference type="PANTHER" id="PTHR43390">
    <property type="entry name" value="SIGNAL PEPTIDASE I"/>
    <property type="match status" value="1"/>
</dbReference>
<keyword evidence="7" id="KW-1133">Transmembrane helix</keyword>
<dbReference type="Proteomes" id="UP000001551">
    <property type="component" value="Chromosome"/>
</dbReference>
<evidence type="ECO:0000256" key="5">
    <source>
        <dbReference type="ARBA" id="ARBA00022801"/>
    </source>
</evidence>
<evidence type="ECO:0000256" key="4">
    <source>
        <dbReference type="ARBA" id="ARBA00013208"/>
    </source>
</evidence>
<name>E6U8N3_ETHHY</name>
<dbReference type="PRINTS" id="PR00727">
    <property type="entry name" value="LEADERPTASE"/>
</dbReference>
<dbReference type="GO" id="GO:0004252">
    <property type="term" value="F:serine-type endopeptidase activity"/>
    <property type="evidence" value="ECO:0007669"/>
    <property type="project" value="InterPro"/>
</dbReference>
<keyword evidence="10" id="KW-1185">Reference proteome</keyword>
<feature type="active site" evidence="6">
    <location>
        <position position="52"/>
    </location>
</feature>
<organism evidence="9 10">
    <name type="scientific">Ethanoligenens harbinense (strain DSM 18485 / JCM 12961 / CGMCC 1.5033 / YUAN-3)</name>
    <dbReference type="NCBI Taxonomy" id="663278"/>
    <lineage>
        <taxon>Bacteria</taxon>
        <taxon>Bacillati</taxon>
        <taxon>Bacillota</taxon>
        <taxon>Clostridia</taxon>
        <taxon>Eubacteriales</taxon>
        <taxon>Oscillospiraceae</taxon>
        <taxon>Ethanoligenens</taxon>
    </lineage>
</organism>
<dbReference type="InterPro" id="IPR000223">
    <property type="entry name" value="Pept_S26A_signal_pept_1"/>
</dbReference>
<dbReference type="eggNOG" id="COG0681">
    <property type="taxonomic scope" value="Bacteria"/>
</dbReference>
<dbReference type="CDD" id="cd06530">
    <property type="entry name" value="S26_SPase_I"/>
    <property type="match status" value="1"/>
</dbReference>
<keyword evidence="7" id="KW-0812">Transmembrane</keyword>
<dbReference type="GO" id="GO:0009003">
    <property type="term" value="F:signal peptidase activity"/>
    <property type="evidence" value="ECO:0007669"/>
    <property type="project" value="UniProtKB-EC"/>
</dbReference>
<evidence type="ECO:0000256" key="6">
    <source>
        <dbReference type="PIRSR" id="PIRSR600223-1"/>
    </source>
</evidence>
<dbReference type="PROSITE" id="PS00761">
    <property type="entry name" value="SPASE_I_3"/>
    <property type="match status" value="1"/>
</dbReference>